<accession>A0AA38C8M2</accession>
<dbReference type="Proteomes" id="UP000824469">
    <property type="component" value="Unassembled WGS sequence"/>
</dbReference>
<reference evidence="2 3" key="1">
    <citation type="journal article" date="2021" name="Nat. Plants">
        <title>The Taxus genome provides insights into paclitaxel biosynthesis.</title>
        <authorList>
            <person name="Xiong X."/>
            <person name="Gou J."/>
            <person name="Liao Q."/>
            <person name="Li Y."/>
            <person name="Zhou Q."/>
            <person name="Bi G."/>
            <person name="Li C."/>
            <person name="Du R."/>
            <person name="Wang X."/>
            <person name="Sun T."/>
            <person name="Guo L."/>
            <person name="Liang H."/>
            <person name="Lu P."/>
            <person name="Wu Y."/>
            <person name="Zhang Z."/>
            <person name="Ro D.K."/>
            <person name="Shang Y."/>
            <person name="Huang S."/>
            <person name="Yan J."/>
        </authorList>
    </citation>
    <scope>NUCLEOTIDE SEQUENCE [LARGE SCALE GENOMIC DNA]</scope>
    <source>
        <strain evidence="2">Ta-2019</strain>
    </source>
</reference>
<organism evidence="2 3">
    <name type="scientific">Taxus chinensis</name>
    <name type="common">Chinese yew</name>
    <name type="synonym">Taxus wallichiana var. chinensis</name>
    <dbReference type="NCBI Taxonomy" id="29808"/>
    <lineage>
        <taxon>Eukaryota</taxon>
        <taxon>Viridiplantae</taxon>
        <taxon>Streptophyta</taxon>
        <taxon>Embryophyta</taxon>
        <taxon>Tracheophyta</taxon>
        <taxon>Spermatophyta</taxon>
        <taxon>Pinopsida</taxon>
        <taxon>Pinidae</taxon>
        <taxon>Conifers II</taxon>
        <taxon>Cupressales</taxon>
        <taxon>Taxaceae</taxon>
        <taxon>Taxus</taxon>
    </lineage>
</organism>
<dbReference type="AlphaFoldDB" id="A0AA38C8M2"/>
<evidence type="ECO:0000256" key="1">
    <source>
        <dbReference type="SAM" id="MobiDB-lite"/>
    </source>
</evidence>
<comment type="caution">
    <text evidence="2">The sequence shown here is derived from an EMBL/GenBank/DDBJ whole genome shotgun (WGS) entry which is preliminary data.</text>
</comment>
<sequence length="64" mass="7094">GPKRGGGYSGRDGLVDDGRHFWSPTRVFVNSDPQKDLKEKSLAPCSQEGDPYQEPKTEEKCQSP</sequence>
<feature type="region of interest" description="Disordered" evidence="1">
    <location>
        <begin position="32"/>
        <end position="64"/>
    </location>
</feature>
<feature type="non-terminal residue" evidence="2">
    <location>
        <position position="1"/>
    </location>
</feature>
<gene>
    <name evidence="2" type="ORF">KI387_042062</name>
</gene>
<proteinExistence type="predicted"/>
<dbReference type="EMBL" id="JAHRHJ020002386">
    <property type="protein sequence ID" value="KAH9292754.1"/>
    <property type="molecule type" value="Genomic_DNA"/>
</dbReference>
<feature type="non-terminal residue" evidence="2">
    <location>
        <position position="64"/>
    </location>
</feature>
<feature type="compositionally biased region" description="Basic and acidic residues" evidence="1">
    <location>
        <begin position="53"/>
        <end position="64"/>
    </location>
</feature>
<evidence type="ECO:0000313" key="2">
    <source>
        <dbReference type="EMBL" id="KAH9292754.1"/>
    </source>
</evidence>
<name>A0AA38C8M2_TAXCH</name>
<evidence type="ECO:0000313" key="3">
    <source>
        <dbReference type="Proteomes" id="UP000824469"/>
    </source>
</evidence>
<protein>
    <submittedName>
        <fullName evidence="2">Uncharacterized protein</fullName>
    </submittedName>
</protein>
<keyword evidence="3" id="KW-1185">Reference proteome</keyword>